<feature type="domain" description="VTT" evidence="8">
    <location>
        <begin position="34"/>
        <end position="158"/>
    </location>
</feature>
<feature type="transmembrane region" description="Helical" evidence="7">
    <location>
        <begin position="171"/>
        <end position="192"/>
    </location>
</feature>
<organism evidence="9 10">
    <name type="scientific">Candidatus Zambryskibacteria bacterium RIFCSPHIGHO2_02_38_10.5</name>
    <dbReference type="NCBI Taxonomy" id="1802742"/>
    <lineage>
        <taxon>Bacteria</taxon>
        <taxon>Candidatus Zambryskiibacteriota</taxon>
    </lineage>
</organism>
<dbReference type="InterPro" id="IPR032816">
    <property type="entry name" value="VTT_dom"/>
</dbReference>
<comment type="subcellular location">
    <subcellularLocation>
        <location evidence="1 7">Cell membrane</location>
        <topology evidence="1 7">Multi-pass membrane protein</topology>
    </subcellularLocation>
</comment>
<evidence type="ECO:0000259" key="8">
    <source>
        <dbReference type="Pfam" id="PF09335"/>
    </source>
</evidence>
<dbReference type="EMBL" id="MHVL01000005">
    <property type="protein sequence ID" value="OHA93941.1"/>
    <property type="molecule type" value="Genomic_DNA"/>
</dbReference>
<evidence type="ECO:0000256" key="6">
    <source>
        <dbReference type="ARBA" id="ARBA00023136"/>
    </source>
</evidence>
<evidence type="ECO:0000313" key="9">
    <source>
        <dbReference type="EMBL" id="OHA93941.1"/>
    </source>
</evidence>
<comment type="similarity">
    <text evidence="2 7">Belongs to the DedA family.</text>
</comment>
<reference evidence="9 10" key="1">
    <citation type="journal article" date="2016" name="Nat. Commun.">
        <title>Thousands of microbial genomes shed light on interconnected biogeochemical processes in an aquifer system.</title>
        <authorList>
            <person name="Anantharaman K."/>
            <person name="Brown C.T."/>
            <person name="Hug L.A."/>
            <person name="Sharon I."/>
            <person name="Castelle C.J."/>
            <person name="Probst A.J."/>
            <person name="Thomas B.C."/>
            <person name="Singh A."/>
            <person name="Wilkins M.J."/>
            <person name="Karaoz U."/>
            <person name="Brodie E.L."/>
            <person name="Williams K.H."/>
            <person name="Hubbard S.S."/>
            <person name="Banfield J.F."/>
        </authorList>
    </citation>
    <scope>NUCLEOTIDE SEQUENCE [LARGE SCALE GENOMIC DNA]</scope>
</reference>
<dbReference type="Proteomes" id="UP000179264">
    <property type="component" value="Unassembled WGS sequence"/>
</dbReference>
<evidence type="ECO:0000256" key="3">
    <source>
        <dbReference type="ARBA" id="ARBA00022475"/>
    </source>
</evidence>
<dbReference type="PANTHER" id="PTHR30353">
    <property type="entry name" value="INNER MEMBRANE PROTEIN DEDA-RELATED"/>
    <property type="match status" value="1"/>
</dbReference>
<proteinExistence type="inferred from homology"/>
<dbReference type="PANTHER" id="PTHR30353:SF0">
    <property type="entry name" value="TRANSMEMBRANE PROTEIN"/>
    <property type="match status" value="1"/>
</dbReference>
<evidence type="ECO:0000256" key="4">
    <source>
        <dbReference type="ARBA" id="ARBA00022692"/>
    </source>
</evidence>
<keyword evidence="6 7" id="KW-0472">Membrane</keyword>
<dbReference type="GO" id="GO:0005886">
    <property type="term" value="C:plasma membrane"/>
    <property type="evidence" value="ECO:0007669"/>
    <property type="project" value="UniProtKB-SubCell"/>
</dbReference>
<keyword evidence="5 7" id="KW-1133">Transmembrane helix</keyword>
<name>A0A1G2TBF6_9BACT</name>
<evidence type="ECO:0000256" key="2">
    <source>
        <dbReference type="ARBA" id="ARBA00010792"/>
    </source>
</evidence>
<dbReference type="Pfam" id="PF09335">
    <property type="entry name" value="VTT_dom"/>
    <property type="match status" value="1"/>
</dbReference>
<dbReference type="InterPro" id="IPR032818">
    <property type="entry name" value="DedA-like"/>
</dbReference>
<sequence length="201" mass="22811">MDYLIHLIQTAGYWGYVILFLIIFLESFPPTFFLPGDSLLFTTGFLASGGHFNLALLVAVLFVASVTGYIFTYIMGKKLRDIILDSGDRYWFKRKHLDYTEKFYRKYGHRTIIIGRFVPVVRSFAPTLAGAVEMPRRAFMRDNLVGGILWTGGITTMGFYLGRAIPGADLYLTPIIIAIIFVSLLPAIIEFVHGRIKKKKQ</sequence>
<evidence type="ECO:0000256" key="7">
    <source>
        <dbReference type="RuleBase" id="RU367016"/>
    </source>
</evidence>
<evidence type="ECO:0000313" key="10">
    <source>
        <dbReference type="Proteomes" id="UP000179264"/>
    </source>
</evidence>
<keyword evidence="4 7" id="KW-0812">Transmembrane</keyword>
<evidence type="ECO:0000256" key="1">
    <source>
        <dbReference type="ARBA" id="ARBA00004651"/>
    </source>
</evidence>
<dbReference type="AlphaFoldDB" id="A0A1G2TBF6"/>
<gene>
    <name evidence="9" type="ORF">A2W58_01010</name>
</gene>
<accession>A0A1G2TBF6</accession>
<evidence type="ECO:0000256" key="5">
    <source>
        <dbReference type="ARBA" id="ARBA00022989"/>
    </source>
</evidence>
<feature type="transmembrane region" description="Helical" evidence="7">
    <location>
        <begin position="54"/>
        <end position="74"/>
    </location>
</feature>
<feature type="transmembrane region" description="Helical" evidence="7">
    <location>
        <begin position="12"/>
        <end position="34"/>
    </location>
</feature>
<protein>
    <recommendedName>
        <fullName evidence="8">VTT domain-containing protein</fullName>
    </recommendedName>
</protein>
<keyword evidence="3 7" id="KW-1003">Cell membrane</keyword>
<feature type="transmembrane region" description="Helical" evidence="7">
    <location>
        <begin position="144"/>
        <end position="165"/>
    </location>
</feature>
<comment type="caution">
    <text evidence="9">The sequence shown here is derived from an EMBL/GenBank/DDBJ whole genome shotgun (WGS) entry which is preliminary data.</text>
</comment>